<sequence length="39" mass="4695">MELFLNERKGWMCLANSTGTKGRRHEAMRLDPKRRRHDP</sequence>
<keyword evidence="2" id="KW-0496">Mitochondrion</keyword>
<dbReference type="EMBL" id="MK697705">
    <property type="protein sequence ID" value="QHR92624.1"/>
    <property type="molecule type" value="Genomic_DNA"/>
</dbReference>
<feature type="compositionally biased region" description="Basic and acidic residues" evidence="1">
    <location>
        <begin position="25"/>
        <end position="39"/>
    </location>
</feature>
<reference evidence="2" key="1">
    <citation type="submission" date="2019-03" db="EMBL/GenBank/DDBJ databases">
        <title>Largest Complete Mitochondrial Genome of a Gymnosperm, Sitka Spruce (Picea sitchensis), Indicates Complex Physical Structure.</title>
        <authorList>
            <person name="Jackman S.D."/>
            <person name="Coombe L."/>
            <person name="Warren R."/>
            <person name="Kirk H."/>
            <person name="Trinh E."/>
            <person name="McLeod T."/>
            <person name="Pleasance S."/>
            <person name="Pandoh P."/>
            <person name="Zhao Y."/>
            <person name="Coope R."/>
            <person name="Bousquet J."/>
            <person name="Bohlmann J.C."/>
            <person name="Jones S.J.M."/>
            <person name="Birol I."/>
        </authorList>
    </citation>
    <scope>NUCLEOTIDE SEQUENCE</scope>
    <source>
        <strain evidence="2">Q903</strain>
    </source>
</reference>
<geneLocation type="mitochondrion" evidence="2"/>
<gene>
    <name evidence="2" type="primary">orf06726</name>
    <name evidence="2" type="ORF">Q903MT_gene6671</name>
</gene>
<evidence type="ECO:0000313" key="2">
    <source>
        <dbReference type="EMBL" id="QHR92624.1"/>
    </source>
</evidence>
<feature type="region of interest" description="Disordered" evidence="1">
    <location>
        <begin position="17"/>
        <end position="39"/>
    </location>
</feature>
<accession>A0A6B9XXG6</accession>
<protein>
    <submittedName>
        <fullName evidence="2">Uncharacterized protein</fullName>
    </submittedName>
</protein>
<proteinExistence type="predicted"/>
<evidence type="ECO:0000256" key="1">
    <source>
        <dbReference type="SAM" id="MobiDB-lite"/>
    </source>
</evidence>
<organism evidence="2">
    <name type="scientific">Picea sitchensis</name>
    <name type="common">Sitka spruce</name>
    <name type="synonym">Pinus sitchensis</name>
    <dbReference type="NCBI Taxonomy" id="3332"/>
    <lineage>
        <taxon>Eukaryota</taxon>
        <taxon>Viridiplantae</taxon>
        <taxon>Streptophyta</taxon>
        <taxon>Embryophyta</taxon>
        <taxon>Tracheophyta</taxon>
        <taxon>Spermatophyta</taxon>
        <taxon>Pinopsida</taxon>
        <taxon>Pinidae</taxon>
        <taxon>Conifers I</taxon>
        <taxon>Pinales</taxon>
        <taxon>Pinaceae</taxon>
        <taxon>Picea</taxon>
    </lineage>
</organism>
<name>A0A6B9XXG6_PICSI</name>
<dbReference type="AlphaFoldDB" id="A0A6B9XXG6"/>